<dbReference type="Proteomes" id="UP000027093">
    <property type="component" value="Chromosome"/>
</dbReference>
<dbReference type="HAMAP" id="MF_00582">
    <property type="entry name" value="UPF0215"/>
    <property type="match status" value="1"/>
</dbReference>
<sequence>MTAIINHRRVHSEKKGVRVFAVAESFRKTAKSSVLAGVVMRRDLVVDGMAFGRATIGGDDATGAIVSMYRSLGRDDVNCILLDGLVISMYNIVDGCQVSQDTGMPVIAITFEDSKGLEGAIRHHFPQGWEEKVEQYRRIGERERVALKTGKPLYIRCWGITQKRAVSLLDAFTLQGAVPEPVRVAKLAAKSALML</sequence>
<dbReference type="KEGG" id="nvn:NVIE_000490"/>
<evidence type="ECO:0000256" key="1">
    <source>
        <dbReference type="HAMAP-Rule" id="MF_00582"/>
    </source>
</evidence>
<comment type="similarity">
    <text evidence="1">Belongs to the UPF0215 family.</text>
</comment>
<proteinExistence type="inferred from homology"/>
<dbReference type="PIRSF" id="PIRSF006380">
    <property type="entry name" value="UCP006380"/>
    <property type="match status" value="1"/>
</dbReference>
<dbReference type="PANTHER" id="PTHR39518">
    <property type="entry name" value="UPF0215 PROTEIN MJ1150"/>
    <property type="match status" value="1"/>
</dbReference>
<protein>
    <recommendedName>
        <fullName evidence="1">UPF0215 protein NVIE_000490</fullName>
    </recommendedName>
</protein>
<dbReference type="InterPro" id="IPR002802">
    <property type="entry name" value="Endo_dU"/>
</dbReference>
<evidence type="ECO:0000313" key="3">
    <source>
        <dbReference type="Proteomes" id="UP000027093"/>
    </source>
</evidence>
<gene>
    <name evidence="2" type="ORF">NVIE_000490</name>
</gene>
<accession>A0A060HM22</accession>
<organism evidence="2 3">
    <name type="scientific">Nitrososphaera viennensis EN76</name>
    <dbReference type="NCBI Taxonomy" id="926571"/>
    <lineage>
        <taxon>Archaea</taxon>
        <taxon>Nitrososphaerota</taxon>
        <taxon>Nitrososphaeria</taxon>
        <taxon>Nitrososphaerales</taxon>
        <taxon>Nitrososphaeraceae</taxon>
        <taxon>Nitrososphaera</taxon>
    </lineage>
</organism>
<keyword evidence="3" id="KW-1185">Reference proteome</keyword>
<dbReference type="Pfam" id="PF01949">
    <property type="entry name" value="Endo_dU"/>
    <property type="match status" value="1"/>
</dbReference>
<name>A0A060HM22_9ARCH</name>
<evidence type="ECO:0000313" key="2">
    <source>
        <dbReference type="EMBL" id="AIC14232.1"/>
    </source>
</evidence>
<reference evidence="2 3" key="1">
    <citation type="journal article" date="2014" name="Int. J. Syst. Evol. Microbiol.">
        <title>Nitrososphaera viennensis gen. nov., sp. nov., an aerobic and mesophilic, ammonia-oxidizing archaeon from soil and a member of the archaeal phylum Thaumarchaeota.</title>
        <authorList>
            <person name="Stieglmeier M."/>
            <person name="Klingl A."/>
            <person name="Alves R.J."/>
            <person name="Rittmann S.K."/>
            <person name="Melcher M."/>
            <person name="Leisch N."/>
            <person name="Schleper C."/>
        </authorList>
    </citation>
    <scope>NUCLEOTIDE SEQUENCE [LARGE SCALE GENOMIC DNA]</scope>
    <source>
        <strain evidence="2">EN76</strain>
    </source>
</reference>
<dbReference type="STRING" id="926571.NVIE_000490"/>
<dbReference type="AlphaFoldDB" id="A0A060HM22"/>
<dbReference type="Gene3D" id="3.30.2170.10">
    <property type="entry name" value="archaeoglobus fulgidus dsm 4304 superfamily"/>
    <property type="match status" value="1"/>
</dbReference>
<dbReference type="PANTHER" id="PTHR39518:SF2">
    <property type="entry name" value="UPF0215 PROTEIN MJ1150"/>
    <property type="match status" value="1"/>
</dbReference>
<dbReference type="EMBL" id="CP007536">
    <property type="protein sequence ID" value="AIC14232.1"/>
    <property type="molecule type" value="Genomic_DNA"/>
</dbReference>
<dbReference type="HOGENOM" id="CLU_095956_0_0_2"/>